<dbReference type="GeneID" id="77932613"/>
<dbReference type="RefSeq" id="YP_010656715.1">
    <property type="nucleotide sequence ID" value="NC_070840.1"/>
</dbReference>
<protein>
    <submittedName>
        <fullName evidence="1">Uncharacterized protein</fullName>
    </submittedName>
</protein>
<name>A0AAE9GYR8_9CAUD</name>
<sequence length="83" mass="9147">MLDYTCGVAVGTDLSVDGPVTRAIVRENGIMCSFKSAFGDLTNKLVPITVDQYSDWLNGTSVQYAMPHLDVDTRELFITGMVW</sequence>
<organism evidence="1 2">
    <name type="scientific">Aeromonas phage ZPAH14</name>
    <dbReference type="NCBI Taxonomy" id="2924887"/>
    <lineage>
        <taxon>Viruses</taxon>
        <taxon>Duplodnaviria</taxon>
        <taxon>Heunggongvirae</taxon>
        <taxon>Uroviricota</taxon>
        <taxon>Caudoviricetes</taxon>
        <taxon>Chaseviridae</taxon>
        <taxon>Nefertitivirinae</taxon>
        <taxon>Shantouvirus</taxon>
        <taxon>Shantouvirus ZPAH14</taxon>
    </lineage>
</organism>
<evidence type="ECO:0000313" key="2">
    <source>
        <dbReference type="Proteomes" id="UP000830307"/>
    </source>
</evidence>
<keyword evidence="2" id="KW-1185">Reference proteome</keyword>
<dbReference type="Proteomes" id="UP000830307">
    <property type="component" value="Segment"/>
</dbReference>
<reference evidence="1" key="1">
    <citation type="submission" date="2022-02" db="EMBL/GenBank/DDBJ databases">
        <title>The Aeromonas hydrophila phage ZPAH14.</title>
        <authorList>
            <person name="Li J."/>
        </authorList>
    </citation>
    <scope>NUCLEOTIDE SEQUENCE</scope>
</reference>
<dbReference type="EMBL" id="OM810291">
    <property type="protein sequence ID" value="UOT58006.1"/>
    <property type="molecule type" value="Genomic_DNA"/>
</dbReference>
<evidence type="ECO:0000313" key="1">
    <source>
        <dbReference type="EMBL" id="UOT58006.1"/>
    </source>
</evidence>
<dbReference type="KEGG" id="vg:77932613"/>
<accession>A0AAE9GYR8</accession>
<proteinExistence type="predicted"/>